<name>A0A8J5TJY6_HOMAM</name>
<gene>
    <name evidence="1" type="ORF">Hamer_G000232</name>
</gene>
<protein>
    <submittedName>
        <fullName evidence="1">Uncharacterized protein</fullName>
    </submittedName>
</protein>
<dbReference type="EMBL" id="JAHLQT010002534">
    <property type="protein sequence ID" value="KAG7177014.1"/>
    <property type="molecule type" value="Genomic_DNA"/>
</dbReference>
<evidence type="ECO:0000313" key="1">
    <source>
        <dbReference type="EMBL" id="KAG7177014.1"/>
    </source>
</evidence>
<accession>A0A8J5TJY6</accession>
<sequence>KMESLDNFIISYQIRFSHLCLKSAVELLYSKAEPLVSHASNGGWNSSGYFLKLRRLIYCLNASTLLQESLSSRLSPFLVV</sequence>
<dbReference type="Proteomes" id="UP000747542">
    <property type="component" value="Unassembled WGS sequence"/>
</dbReference>
<organism evidence="1 2">
    <name type="scientific">Homarus americanus</name>
    <name type="common">American lobster</name>
    <dbReference type="NCBI Taxonomy" id="6706"/>
    <lineage>
        <taxon>Eukaryota</taxon>
        <taxon>Metazoa</taxon>
        <taxon>Ecdysozoa</taxon>
        <taxon>Arthropoda</taxon>
        <taxon>Crustacea</taxon>
        <taxon>Multicrustacea</taxon>
        <taxon>Malacostraca</taxon>
        <taxon>Eumalacostraca</taxon>
        <taxon>Eucarida</taxon>
        <taxon>Decapoda</taxon>
        <taxon>Pleocyemata</taxon>
        <taxon>Astacidea</taxon>
        <taxon>Nephropoidea</taxon>
        <taxon>Nephropidae</taxon>
        <taxon>Homarus</taxon>
    </lineage>
</organism>
<proteinExistence type="predicted"/>
<feature type="non-terminal residue" evidence="1">
    <location>
        <position position="1"/>
    </location>
</feature>
<evidence type="ECO:0000313" key="2">
    <source>
        <dbReference type="Proteomes" id="UP000747542"/>
    </source>
</evidence>
<comment type="caution">
    <text evidence="1">The sequence shown here is derived from an EMBL/GenBank/DDBJ whole genome shotgun (WGS) entry which is preliminary data.</text>
</comment>
<dbReference type="AlphaFoldDB" id="A0A8J5TJY6"/>
<keyword evidence="2" id="KW-1185">Reference proteome</keyword>
<reference evidence="1" key="1">
    <citation type="journal article" date="2021" name="Sci. Adv.">
        <title>The American lobster genome reveals insights on longevity, neural, and immune adaptations.</title>
        <authorList>
            <person name="Polinski J.M."/>
            <person name="Zimin A.V."/>
            <person name="Clark K.F."/>
            <person name="Kohn A.B."/>
            <person name="Sadowski N."/>
            <person name="Timp W."/>
            <person name="Ptitsyn A."/>
            <person name="Khanna P."/>
            <person name="Romanova D.Y."/>
            <person name="Williams P."/>
            <person name="Greenwood S.J."/>
            <person name="Moroz L.L."/>
            <person name="Walt D.R."/>
            <person name="Bodnar A.G."/>
        </authorList>
    </citation>
    <scope>NUCLEOTIDE SEQUENCE</scope>
    <source>
        <strain evidence="1">GMGI-L3</strain>
    </source>
</reference>